<gene>
    <name evidence="3" type="ORF">IAB89_09560</name>
</gene>
<sequence>MNNRVRELRKEKGLTQQQLAERVHVSSRTIISLEQGQYNPSLLLAYRIALEFGTTIEELYCLRENLKLEEEKYESI</sequence>
<proteinExistence type="predicted"/>
<dbReference type="InterPro" id="IPR001387">
    <property type="entry name" value="Cro/C1-type_HTH"/>
</dbReference>
<protein>
    <submittedName>
        <fullName evidence="3">Helix-turn-helix transcriptional regulator</fullName>
    </submittedName>
</protein>
<dbReference type="AlphaFoldDB" id="A0A9D1DF49"/>
<dbReference type="GO" id="GO:0003677">
    <property type="term" value="F:DNA binding"/>
    <property type="evidence" value="ECO:0007669"/>
    <property type="project" value="UniProtKB-KW"/>
</dbReference>
<dbReference type="EMBL" id="DVGZ01000103">
    <property type="protein sequence ID" value="HIR47882.1"/>
    <property type="molecule type" value="Genomic_DNA"/>
</dbReference>
<dbReference type="PANTHER" id="PTHR46558">
    <property type="entry name" value="TRACRIPTIONAL REGULATORY PROTEIN-RELATED-RELATED"/>
    <property type="match status" value="1"/>
</dbReference>
<dbReference type="InterPro" id="IPR010982">
    <property type="entry name" value="Lambda_DNA-bd_dom_sf"/>
</dbReference>
<name>A0A9D1DF49_9FIRM</name>
<dbReference type="PROSITE" id="PS50943">
    <property type="entry name" value="HTH_CROC1"/>
    <property type="match status" value="1"/>
</dbReference>
<evidence type="ECO:0000313" key="4">
    <source>
        <dbReference type="Proteomes" id="UP000824242"/>
    </source>
</evidence>
<dbReference type="PANTHER" id="PTHR46558:SF4">
    <property type="entry name" value="DNA-BIDING PHAGE PROTEIN"/>
    <property type="match status" value="1"/>
</dbReference>
<organism evidence="3 4">
    <name type="scientific">Candidatus Caccousia avicola</name>
    <dbReference type="NCBI Taxonomy" id="2840721"/>
    <lineage>
        <taxon>Bacteria</taxon>
        <taxon>Bacillati</taxon>
        <taxon>Bacillota</taxon>
        <taxon>Clostridia</taxon>
        <taxon>Eubacteriales</taxon>
        <taxon>Oscillospiraceae</taxon>
        <taxon>Oscillospiraceae incertae sedis</taxon>
        <taxon>Candidatus Caccousia</taxon>
    </lineage>
</organism>
<evidence type="ECO:0000259" key="2">
    <source>
        <dbReference type="PROSITE" id="PS50943"/>
    </source>
</evidence>
<evidence type="ECO:0000313" key="3">
    <source>
        <dbReference type="EMBL" id="HIR47882.1"/>
    </source>
</evidence>
<evidence type="ECO:0000256" key="1">
    <source>
        <dbReference type="ARBA" id="ARBA00023125"/>
    </source>
</evidence>
<dbReference type="CDD" id="cd00093">
    <property type="entry name" value="HTH_XRE"/>
    <property type="match status" value="1"/>
</dbReference>
<dbReference type="Gene3D" id="1.10.260.40">
    <property type="entry name" value="lambda repressor-like DNA-binding domains"/>
    <property type="match status" value="1"/>
</dbReference>
<feature type="domain" description="HTH cro/C1-type" evidence="2">
    <location>
        <begin position="5"/>
        <end position="59"/>
    </location>
</feature>
<reference evidence="3" key="1">
    <citation type="submission" date="2020-10" db="EMBL/GenBank/DDBJ databases">
        <authorList>
            <person name="Gilroy R."/>
        </authorList>
    </citation>
    <scope>NUCLEOTIDE SEQUENCE</scope>
    <source>
        <strain evidence="3">ChiSxjej1B13-7958</strain>
    </source>
</reference>
<keyword evidence="1" id="KW-0238">DNA-binding</keyword>
<reference evidence="3" key="2">
    <citation type="journal article" date="2021" name="PeerJ">
        <title>Extensive microbial diversity within the chicken gut microbiome revealed by metagenomics and culture.</title>
        <authorList>
            <person name="Gilroy R."/>
            <person name="Ravi A."/>
            <person name="Getino M."/>
            <person name="Pursley I."/>
            <person name="Horton D.L."/>
            <person name="Alikhan N.F."/>
            <person name="Baker D."/>
            <person name="Gharbi K."/>
            <person name="Hall N."/>
            <person name="Watson M."/>
            <person name="Adriaenssens E.M."/>
            <person name="Foster-Nyarko E."/>
            <person name="Jarju S."/>
            <person name="Secka A."/>
            <person name="Antonio M."/>
            <person name="Oren A."/>
            <person name="Chaudhuri R.R."/>
            <person name="La Ragione R."/>
            <person name="Hildebrand F."/>
            <person name="Pallen M.J."/>
        </authorList>
    </citation>
    <scope>NUCLEOTIDE SEQUENCE</scope>
    <source>
        <strain evidence="3">ChiSxjej1B13-7958</strain>
    </source>
</reference>
<comment type="caution">
    <text evidence="3">The sequence shown here is derived from an EMBL/GenBank/DDBJ whole genome shotgun (WGS) entry which is preliminary data.</text>
</comment>
<dbReference type="SMART" id="SM00530">
    <property type="entry name" value="HTH_XRE"/>
    <property type="match status" value="1"/>
</dbReference>
<dbReference type="Proteomes" id="UP000824242">
    <property type="component" value="Unassembled WGS sequence"/>
</dbReference>
<dbReference type="Pfam" id="PF01381">
    <property type="entry name" value="HTH_3"/>
    <property type="match status" value="1"/>
</dbReference>
<accession>A0A9D1DF49</accession>
<dbReference type="SUPFAM" id="SSF47413">
    <property type="entry name" value="lambda repressor-like DNA-binding domains"/>
    <property type="match status" value="1"/>
</dbReference>